<reference evidence="1 2" key="1">
    <citation type="submission" date="2023-07" db="EMBL/GenBank/DDBJ databases">
        <title>Genomic Encyclopedia of Type Strains, Phase IV (KMG-IV): sequencing the most valuable type-strain genomes for metagenomic binning, comparative biology and taxonomic classification.</title>
        <authorList>
            <person name="Goeker M."/>
        </authorList>
    </citation>
    <scope>NUCLEOTIDE SEQUENCE [LARGE SCALE GENOMIC DNA]</scope>
    <source>
        <strain evidence="1 2">DSM 19922</strain>
    </source>
</reference>
<evidence type="ECO:0000313" key="1">
    <source>
        <dbReference type="EMBL" id="MDQ0532164.1"/>
    </source>
</evidence>
<dbReference type="RefSeq" id="WP_209980194.1">
    <property type="nucleotide sequence ID" value="NZ_JAGINO010000003.1"/>
</dbReference>
<organism evidence="1 2">
    <name type="scientific">Azospirillum picis</name>
    <dbReference type="NCBI Taxonomy" id="488438"/>
    <lineage>
        <taxon>Bacteria</taxon>
        <taxon>Pseudomonadati</taxon>
        <taxon>Pseudomonadota</taxon>
        <taxon>Alphaproteobacteria</taxon>
        <taxon>Rhodospirillales</taxon>
        <taxon>Azospirillaceae</taxon>
        <taxon>Azospirillum</taxon>
    </lineage>
</organism>
<name>A0ABU0MFF6_9PROT</name>
<gene>
    <name evidence="1" type="ORF">QO018_001008</name>
</gene>
<proteinExistence type="predicted"/>
<sequence>MPVELASMPIPSIAMAARARHGKAVAHPDRSGADAVFTGERQIARHMIEHAAGQTASAAAAAPQ</sequence>
<keyword evidence="2" id="KW-1185">Reference proteome</keyword>
<evidence type="ECO:0008006" key="3">
    <source>
        <dbReference type="Google" id="ProtNLM"/>
    </source>
</evidence>
<accession>A0ABU0MFF6</accession>
<protein>
    <recommendedName>
        <fullName evidence="3">J domain-containing protein</fullName>
    </recommendedName>
</protein>
<dbReference type="Proteomes" id="UP001244552">
    <property type="component" value="Unassembled WGS sequence"/>
</dbReference>
<evidence type="ECO:0000313" key="2">
    <source>
        <dbReference type="Proteomes" id="UP001244552"/>
    </source>
</evidence>
<comment type="caution">
    <text evidence="1">The sequence shown here is derived from an EMBL/GenBank/DDBJ whole genome shotgun (WGS) entry which is preliminary data.</text>
</comment>
<dbReference type="EMBL" id="JAUSVU010000003">
    <property type="protein sequence ID" value="MDQ0532164.1"/>
    <property type="molecule type" value="Genomic_DNA"/>
</dbReference>